<keyword evidence="3" id="KW-1185">Reference proteome</keyword>
<dbReference type="InterPro" id="IPR053151">
    <property type="entry name" value="RNase_H-like"/>
</dbReference>
<sequence>ATKDALQTTSSLTSLDKKWICLSSGCLVKVDISFAVVGGVLRDQNENWILGYNRYLEFCSVSEVELWGIMDGSLLLLERSYDNVIIQIDNMEVVLAIQDQACND</sequence>
<feature type="non-terminal residue" evidence="2">
    <location>
        <position position="1"/>
    </location>
</feature>
<accession>A0A7J8T9R7</accession>
<evidence type="ECO:0000313" key="2">
    <source>
        <dbReference type="EMBL" id="MBA0634912.1"/>
    </source>
</evidence>
<proteinExistence type="predicted"/>
<dbReference type="EMBL" id="JABFAC010239850">
    <property type="protein sequence ID" value="MBA0634912.1"/>
    <property type="molecule type" value="Genomic_DNA"/>
</dbReference>
<gene>
    <name evidence="2" type="ORF">Godav_025526</name>
</gene>
<dbReference type="GO" id="GO:0003676">
    <property type="term" value="F:nucleic acid binding"/>
    <property type="evidence" value="ECO:0007669"/>
    <property type="project" value="InterPro"/>
</dbReference>
<reference evidence="2 3" key="1">
    <citation type="journal article" date="2019" name="Genome Biol. Evol.">
        <title>Insights into the evolution of the New World diploid cottons (Gossypium, subgenus Houzingenia) based on genome sequencing.</title>
        <authorList>
            <person name="Grover C.E."/>
            <person name="Arick M.A. 2nd"/>
            <person name="Thrash A."/>
            <person name="Conover J.L."/>
            <person name="Sanders W.S."/>
            <person name="Peterson D.G."/>
            <person name="Frelichowski J.E."/>
            <person name="Scheffler J.A."/>
            <person name="Scheffler B.E."/>
            <person name="Wendel J.F."/>
        </authorList>
    </citation>
    <scope>NUCLEOTIDE SEQUENCE [LARGE SCALE GENOMIC DNA]</scope>
    <source>
        <strain evidence="2">27</strain>
        <tissue evidence="2">Leaf</tissue>
    </source>
</reference>
<dbReference type="AlphaFoldDB" id="A0A7J8T9R7"/>
<protein>
    <recommendedName>
        <fullName evidence="1">RNase H type-1 domain-containing protein</fullName>
    </recommendedName>
</protein>
<evidence type="ECO:0000313" key="3">
    <source>
        <dbReference type="Proteomes" id="UP000593561"/>
    </source>
</evidence>
<dbReference type="CDD" id="cd06222">
    <property type="entry name" value="RNase_H_like"/>
    <property type="match status" value="1"/>
</dbReference>
<feature type="domain" description="RNase H type-1" evidence="1">
    <location>
        <begin position="29"/>
        <end position="100"/>
    </location>
</feature>
<dbReference type="InterPro" id="IPR044730">
    <property type="entry name" value="RNase_H-like_dom_plant"/>
</dbReference>
<organism evidence="2 3">
    <name type="scientific">Gossypium davidsonii</name>
    <name type="common">Davidson's cotton</name>
    <name type="synonym">Gossypium klotzschianum subsp. davidsonii</name>
    <dbReference type="NCBI Taxonomy" id="34287"/>
    <lineage>
        <taxon>Eukaryota</taxon>
        <taxon>Viridiplantae</taxon>
        <taxon>Streptophyta</taxon>
        <taxon>Embryophyta</taxon>
        <taxon>Tracheophyta</taxon>
        <taxon>Spermatophyta</taxon>
        <taxon>Magnoliopsida</taxon>
        <taxon>eudicotyledons</taxon>
        <taxon>Gunneridae</taxon>
        <taxon>Pentapetalae</taxon>
        <taxon>rosids</taxon>
        <taxon>malvids</taxon>
        <taxon>Malvales</taxon>
        <taxon>Malvaceae</taxon>
        <taxon>Malvoideae</taxon>
        <taxon>Gossypium</taxon>
    </lineage>
</organism>
<comment type="caution">
    <text evidence="2">The sequence shown here is derived from an EMBL/GenBank/DDBJ whole genome shotgun (WGS) entry which is preliminary data.</text>
</comment>
<dbReference type="Proteomes" id="UP000593561">
    <property type="component" value="Unassembled WGS sequence"/>
</dbReference>
<dbReference type="Pfam" id="PF13456">
    <property type="entry name" value="RVT_3"/>
    <property type="match status" value="1"/>
</dbReference>
<dbReference type="GO" id="GO:0004523">
    <property type="term" value="F:RNA-DNA hybrid ribonuclease activity"/>
    <property type="evidence" value="ECO:0007669"/>
    <property type="project" value="InterPro"/>
</dbReference>
<evidence type="ECO:0000259" key="1">
    <source>
        <dbReference type="Pfam" id="PF13456"/>
    </source>
</evidence>
<dbReference type="PANTHER" id="PTHR47723">
    <property type="entry name" value="OS05G0353850 PROTEIN"/>
    <property type="match status" value="1"/>
</dbReference>
<dbReference type="PANTHER" id="PTHR47723:SF19">
    <property type="entry name" value="POLYNUCLEOTIDYL TRANSFERASE, RIBONUCLEASE H-LIKE SUPERFAMILY PROTEIN"/>
    <property type="match status" value="1"/>
</dbReference>
<dbReference type="InterPro" id="IPR002156">
    <property type="entry name" value="RNaseH_domain"/>
</dbReference>
<name>A0A7J8T9R7_GOSDV</name>